<proteinExistence type="predicted"/>
<keyword evidence="2" id="KW-1185">Reference proteome</keyword>
<comment type="caution">
    <text evidence="1">The sequence shown here is derived from an EMBL/GenBank/DDBJ whole genome shotgun (WGS) entry which is preliminary data.</text>
</comment>
<organism evidence="1 2">
    <name type="scientific">Nostocoides japonicum T1-X7</name>
    <dbReference type="NCBI Taxonomy" id="1194083"/>
    <lineage>
        <taxon>Bacteria</taxon>
        <taxon>Bacillati</taxon>
        <taxon>Actinomycetota</taxon>
        <taxon>Actinomycetes</taxon>
        <taxon>Micrococcales</taxon>
        <taxon>Intrasporangiaceae</taxon>
        <taxon>Nostocoides</taxon>
    </lineage>
</organism>
<dbReference type="EMBL" id="CAJB01000157">
    <property type="protein sequence ID" value="CCH77973.1"/>
    <property type="molecule type" value="Genomic_DNA"/>
</dbReference>
<dbReference type="Proteomes" id="UP000035721">
    <property type="component" value="Unassembled WGS sequence"/>
</dbReference>
<reference evidence="1 2" key="1">
    <citation type="journal article" date="2013" name="ISME J.">
        <title>A metabolic model for members of the genus Tetrasphaera involved in enhanced biological phosphorus removal.</title>
        <authorList>
            <person name="Kristiansen R."/>
            <person name="Nguyen H.T.T."/>
            <person name="Saunders A.M."/>
            <person name="Nielsen J.L."/>
            <person name="Wimmer R."/>
            <person name="Le V.Q."/>
            <person name="McIlroy S.J."/>
            <person name="Petrovski S."/>
            <person name="Seviour R.J."/>
            <person name="Calteau A."/>
            <person name="Nielsen K.L."/>
            <person name="Nielsen P.H."/>
        </authorList>
    </citation>
    <scope>NUCLEOTIDE SEQUENCE [LARGE SCALE GENOMIC DNA]</scope>
    <source>
        <strain evidence="1 2">T1-X7</strain>
    </source>
</reference>
<gene>
    <name evidence="1" type="ORF">BN12_240042</name>
</gene>
<name>A0A077LVL0_9MICO</name>
<evidence type="ECO:0000313" key="2">
    <source>
        <dbReference type="Proteomes" id="UP000035721"/>
    </source>
</evidence>
<protein>
    <submittedName>
        <fullName evidence="1">Uncharacterized protein</fullName>
    </submittedName>
</protein>
<evidence type="ECO:0000313" key="1">
    <source>
        <dbReference type="EMBL" id="CCH77973.1"/>
    </source>
</evidence>
<dbReference type="AlphaFoldDB" id="A0A077LVL0"/>
<accession>A0A077LVL0</accession>
<dbReference type="STRING" id="1194083.BN12_240042"/>
<sequence length="152" mass="16191">MGVPDRVAATRWWPAAAPEVAWAVGQCSGDLGILLALTPDASVWAVASRPVVIPDLLDGRRAALATATLLSATVWALRELDGSLPAELEEAVRPPALECPSHLAMPVGHRIVLAQRYALGAHEAISCILEDEWVCAMGPIGELTMGEVLRRR</sequence>